<dbReference type="EMBL" id="KE123835">
    <property type="protein sequence ID" value="EWC87945.1"/>
    <property type="molecule type" value="Genomic_DNA"/>
</dbReference>
<dbReference type="AlphaFoldDB" id="W7K551"/>
<dbReference type="SUPFAM" id="SSF46785">
    <property type="entry name" value="Winged helix' DNA-binding domain"/>
    <property type="match status" value="1"/>
</dbReference>
<dbReference type="Proteomes" id="UP000030673">
    <property type="component" value="Unassembled WGS sequence"/>
</dbReference>
<dbReference type="GO" id="GO:0016020">
    <property type="term" value="C:membrane"/>
    <property type="evidence" value="ECO:0007669"/>
    <property type="project" value="UniProtKB-SubCell"/>
</dbReference>
<dbReference type="InterPro" id="IPR050899">
    <property type="entry name" value="DDRGK_domain-containing"/>
</dbReference>
<evidence type="ECO:0000313" key="6">
    <source>
        <dbReference type="EMBL" id="EWC87945.1"/>
    </source>
</evidence>
<dbReference type="InterPro" id="IPR036390">
    <property type="entry name" value="WH_DNA-bd_sf"/>
</dbReference>
<dbReference type="InterPro" id="IPR019153">
    <property type="entry name" value="DDRGK_dom-contain"/>
</dbReference>
<dbReference type="GO" id="GO:0044389">
    <property type="term" value="F:ubiquitin-like protein ligase binding"/>
    <property type="evidence" value="ECO:0007669"/>
    <property type="project" value="TreeGrafter"/>
</dbReference>
<dbReference type="InterPro" id="IPR036388">
    <property type="entry name" value="WH-like_DNA-bd_sf"/>
</dbReference>
<keyword evidence="3" id="KW-1133">Transmembrane helix</keyword>
<keyword evidence="5" id="KW-0175">Coiled coil</keyword>
<keyword evidence="4" id="KW-0472">Membrane</keyword>
<evidence type="ECO:0000256" key="1">
    <source>
        <dbReference type="ARBA" id="ARBA00004167"/>
    </source>
</evidence>
<keyword evidence="7" id="KW-1185">Reference proteome</keyword>
<dbReference type="PANTHER" id="PTHR48176">
    <property type="entry name" value="DDRGK DOMAIN-CONTAINING PROTEIN 1"/>
    <property type="match status" value="1"/>
</dbReference>
<reference evidence="6 7" key="1">
    <citation type="submission" date="2013-02" db="EMBL/GenBank/DDBJ databases">
        <title>The Genome Sequence of Plasmodium falciparum NF54.</title>
        <authorList>
            <consortium name="The Broad Institute Genome Sequencing Platform"/>
            <consortium name="The Broad Institute Genome Sequencing Center for Infectious Disease"/>
            <person name="Neafsey D."/>
            <person name="Cheeseman I."/>
            <person name="Volkman S."/>
            <person name="Adams J."/>
            <person name="Walker B."/>
            <person name="Young S.K."/>
            <person name="Zeng Q."/>
            <person name="Gargeya S."/>
            <person name="Fitzgerald M."/>
            <person name="Haas B."/>
            <person name="Abouelleil A."/>
            <person name="Alvarado L."/>
            <person name="Arachchi H.M."/>
            <person name="Berlin A.M."/>
            <person name="Chapman S.B."/>
            <person name="Dewar J."/>
            <person name="Goldberg J."/>
            <person name="Griggs A."/>
            <person name="Gujja S."/>
            <person name="Hansen M."/>
            <person name="Howarth C."/>
            <person name="Imamovic A."/>
            <person name="Larimer J."/>
            <person name="McCowan C."/>
            <person name="Murphy C."/>
            <person name="Neiman D."/>
            <person name="Pearson M."/>
            <person name="Priest M."/>
            <person name="Roberts A."/>
            <person name="Saif S."/>
            <person name="Shea T."/>
            <person name="Sisk P."/>
            <person name="Sykes S."/>
            <person name="Wortman J."/>
            <person name="Nusbaum C."/>
            <person name="Birren B."/>
        </authorList>
    </citation>
    <scope>NUCLEOTIDE SEQUENCE [LARGE SCALE GENOMIC DNA]</scope>
    <source>
        <strain evidence="6 7">NF54</strain>
    </source>
</reference>
<accession>W7K551</accession>
<evidence type="ECO:0008006" key="8">
    <source>
        <dbReference type="Google" id="ProtNLM"/>
    </source>
</evidence>
<dbReference type="Gene3D" id="1.10.10.10">
    <property type="entry name" value="Winged helix-like DNA-binding domain superfamily/Winged helix DNA-binding domain"/>
    <property type="match status" value="1"/>
</dbReference>
<protein>
    <recommendedName>
        <fullName evidence="8">DDRGK domain-containing protein</fullName>
    </recommendedName>
</protein>
<evidence type="ECO:0000256" key="5">
    <source>
        <dbReference type="SAM" id="Coils"/>
    </source>
</evidence>
<proteinExistence type="predicted"/>
<evidence type="ECO:0000256" key="3">
    <source>
        <dbReference type="ARBA" id="ARBA00022989"/>
    </source>
</evidence>
<feature type="coiled-coil region" evidence="5">
    <location>
        <begin position="210"/>
        <end position="244"/>
    </location>
</feature>
<gene>
    <name evidence="6" type="ORF">PFNF54_03176</name>
</gene>
<evidence type="ECO:0000313" key="7">
    <source>
        <dbReference type="Proteomes" id="UP000030673"/>
    </source>
</evidence>
<organism evidence="6 7">
    <name type="scientific">Plasmodium falciparum (isolate NF54)</name>
    <dbReference type="NCBI Taxonomy" id="5843"/>
    <lineage>
        <taxon>Eukaryota</taxon>
        <taxon>Sar</taxon>
        <taxon>Alveolata</taxon>
        <taxon>Apicomplexa</taxon>
        <taxon>Aconoidasida</taxon>
        <taxon>Haemosporida</taxon>
        <taxon>Plasmodiidae</taxon>
        <taxon>Plasmodium</taxon>
        <taxon>Plasmodium (Laverania)</taxon>
    </lineage>
</organism>
<dbReference type="SMART" id="SM01128">
    <property type="entry name" value="DDRGK"/>
    <property type="match status" value="1"/>
</dbReference>
<dbReference type="PANTHER" id="PTHR48176:SF1">
    <property type="entry name" value="DDRGK DOMAIN-CONTAINING PROTEIN 1"/>
    <property type="match status" value="1"/>
</dbReference>
<name>W7K551_PLAFO</name>
<evidence type="ECO:0000256" key="4">
    <source>
        <dbReference type="ARBA" id="ARBA00023136"/>
    </source>
</evidence>
<comment type="subcellular location">
    <subcellularLocation>
        <location evidence="1">Membrane</location>
        <topology evidence="1">Single-pass membrane protein</topology>
    </subcellularLocation>
</comment>
<keyword evidence="2" id="KW-0812">Transmembrane</keyword>
<evidence type="ECO:0000256" key="2">
    <source>
        <dbReference type="ARBA" id="ARBA00022692"/>
    </source>
</evidence>
<dbReference type="Pfam" id="PF09756">
    <property type="entry name" value="DDRGK"/>
    <property type="match status" value="1"/>
</dbReference>
<sequence>MKNIENVNNINNIDNMDNKKHIENINNMKNMENMNNINNIENMNNMKNIENMNNMKNIENMNNINNIENINNMKNIQNINNIENMDNMNNTKYIENMDNMNNIENMNNINNYNKIYDVNIINNKNYDSTYNELYEKDNQEENKNICNDKLDNSINEKTKYMKTLREYFVKSEKEIEDQKKNNMNDMYTRREEEKIKDNEDWKLYDFKNLKEKYKFQMNMKDSEINQLQNNLIDEFKELNEVSKLKNNLKGKTYNSNIGEEMLEENKEKQHGNYVGEYFDRNDMILKERIFEYAKHKTSIDMLKHPDDIKRNSKDLKKWKSQVITKKYADDWLSSDVLLSCFLNFIKLKKYVNITELSVKFQTTTDDIREKLEELEEQDMINGVLDEKGNYIYLSQEEINKLCFEIQSKGKVNTHDDFVKICNKVISLSVNDKDMEKLKEEEEKIIKAKTEIF</sequence>